<dbReference type="EMBL" id="CP106735">
    <property type="protein sequence ID" value="UXX79960.1"/>
    <property type="molecule type" value="Genomic_DNA"/>
</dbReference>
<dbReference type="SUPFAM" id="SSF49265">
    <property type="entry name" value="Fibronectin type III"/>
    <property type="match status" value="1"/>
</dbReference>
<feature type="domain" description="IPT/TIG" evidence="3">
    <location>
        <begin position="25"/>
        <end position="113"/>
    </location>
</feature>
<dbReference type="Pfam" id="PF13517">
    <property type="entry name" value="FG-GAP_3"/>
    <property type="match status" value="3"/>
</dbReference>
<dbReference type="PANTHER" id="PTHR46580">
    <property type="entry name" value="SENSOR KINASE-RELATED"/>
    <property type="match status" value="1"/>
</dbReference>
<dbReference type="InterPro" id="IPR002909">
    <property type="entry name" value="IPT_dom"/>
</dbReference>
<dbReference type="InterPro" id="IPR028994">
    <property type="entry name" value="Integrin_alpha_N"/>
</dbReference>
<protein>
    <submittedName>
        <fullName evidence="4">FG-GAP-like repeat-containing protein</fullName>
    </submittedName>
</protein>
<dbReference type="Pfam" id="PF01833">
    <property type="entry name" value="TIG"/>
    <property type="match status" value="1"/>
</dbReference>
<gene>
    <name evidence="4" type="ORF">N7E81_02425</name>
</gene>
<dbReference type="InterPro" id="IPR013783">
    <property type="entry name" value="Ig-like_fold"/>
</dbReference>
<accession>A0ABY6D1B1</accession>
<reference evidence="4" key="1">
    <citation type="submission" date="2022-10" db="EMBL/GenBank/DDBJ databases">
        <title>Comparative genomics and taxonomic characterization of three novel marine species of genus Reichenbachiella exhibiting antioxidant and polysaccharide degradation activities.</title>
        <authorList>
            <person name="Muhammad N."/>
            <person name="Lee Y.-J."/>
            <person name="Ko J."/>
            <person name="Kim S.-G."/>
        </authorList>
    </citation>
    <scope>NUCLEOTIDE SEQUENCE</scope>
    <source>
        <strain evidence="4">Wsw4-B4</strain>
    </source>
</reference>
<organism evidence="4 5">
    <name type="scientific">Reichenbachiella carrageenanivorans</name>
    <dbReference type="NCBI Taxonomy" id="2979869"/>
    <lineage>
        <taxon>Bacteria</taxon>
        <taxon>Pseudomonadati</taxon>
        <taxon>Bacteroidota</taxon>
        <taxon>Cytophagia</taxon>
        <taxon>Cytophagales</taxon>
        <taxon>Reichenbachiellaceae</taxon>
        <taxon>Reichenbachiella</taxon>
    </lineage>
</organism>
<dbReference type="InterPro" id="IPR013517">
    <property type="entry name" value="FG-GAP"/>
</dbReference>
<dbReference type="CDD" id="cd00603">
    <property type="entry name" value="IPT_PCSR"/>
    <property type="match status" value="1"/>
</dbReference>
<evidence type="ECO:0000259" key="3">
    <source>
        <dbReference type="SMART" id="SM00429"/>
    </source>
</evidence>
<dbReference type="PANTHER" id="PTHR46580:SF4">
    <property type="entry name" value="ATP_GTP-BINDING PROTEIN"/>
    <property type="match status" value="1"/>
</dbReference>
<sequence length="661" mass="69596">MTTSNRSLLLFTLLFIPFSFCFGQAPTITSFSPTSGPVGTAVTITGTNFSTTASDNIVYFGAVRAVASAVSSTTLTVHVPDYACSVNPVRVTNLATNLSADSWTSSTPRFRVTYSGGTISASSFDLTEFTSISAYAFDVADFNNDGALDIVVGSNSGNEFLIYYNDLAGGFQTPTTFTGPNGIFDIVAVDVNNDGHIDLGISYSSSLSIQINDGVGGFNDGSTFTLSAGGAIRCFTFGDINEDGNWDIISGMTSRDAVWAAGDGSGGFTYNQVSTRTTESVMGIDIADMDKDGHADIIGANFTSSAAESNLNNGAGNFTRTALDVGFQPSAVAIGDFNNDGNFDIAASPPNTTNNIGIILGNGDGTYQTYSTRAVGFEPNGIIAGDLNGDGNDDLIAIQRTANPQILMGSGSNTFTQINIAGGEGVGQSSKPKIADFNGDGKPDFVTSIYLATKLQIFIQKAIKPIVQASALTFSNIGSSQMDVNWANGNGTKRIVVASTSAISWTPTDGTSYPANSTFGTGANLGSNTFVVYNGAANGFTVDGLTQATNYHFRVFEYEGGISSELYYTPTATGNPRSQKSYSPFITTWSTTDGSITIPTINTETYNYDIYWENEGDPSDFGSLSNQTGNAVISGLVSGDTYQARNLRRFSKNPFRQRNGQ</sequence>
<dbReference type="InterPro" id="IPR036116">
    <property type="entry name" value="FN3_sf"/>
</dbReference>
<feature type="chain" id="PRO_5046525990" evidence="2">
    <location>
        <begin position="24"/>
        <end position="661"/>
    </location>
</feature>
<dbReference type="SMART" id="SM00429">
    <property type="entry name" value="IPT"/>
    <property type="match status" value="1"/>
</dbReference>
<name>A0ABY6D1B1_9BACT</name>
<proteinExistence type="predicted"/>
<evidence type="ECO:0000313" key="4">
    <source>
        <dbReference type="EMBL" id="UXX79960.1"/>
    </source>
</evidence>
<evidence type="ECO:0000256" key="1">
    <source>
        <dbReference type="ARBA" id="ARBA00022729"/>
    </source>
</evidence>
<dbReference type="Proteomes" id="UP001062165">
    <property type="component" value="Chromosome"/>
</dbReference>
<dbReference type="SUPFAM" id="SSF81296">
    <property type="entry name" value="E set domains"/>
    <property type="match status" value="1"/>
</dbReference>
<dbReference type="Gene3D" id="2.130.10.130">
    <property type="entry name" value="Integrin alpha, N-terminal"/>
    <property type="match status" value="1"/>
</dbReference>
<dbReference type="RefSeq" id="WP_263051690.1">
    <property type="nucleotide sequence ID" value="NZ_CP106735.1"/>
</dbReference>
<dbReference type="SUPFAM" id="SSF69318">
    <property type="entry name" value="Integrin alpha N-terminal domain"/>
    <property type="match status" value="1"/>
</dbReference>
<dbReference type="Gene3D" id="2.60.40.10">
    <property type="entry name" value="Immunoglobulins"/>
    <property type="match status" value="2"/>
</dbReference>
<evidence type="ECO:0000256" key="2">
    <source>
        <dbReference type="SAM" id="SignalP"/>
    </source>
</evidence>
<keyword evidence="5" id="KW-1185">Reference proteome</keyword>
<evidence type="ECO:0000313" key="5">
    <source>
        <dbReference type="Proteomes" id="UP001062165"/>
    </source>
</evidence>
<feature type="signal peptide" evidence="2">
    <location>
        <begin position="1"/>
        <end position="23"/>
    </location>
</feature>
<keyword evidence="1 2" id="KW-0732">Signal</keyword>
<dbReference type="InterPro" id="IPR014756">
    <property type="entry name" value="Ig_E-set"/>
</dbReference>